<proteinExistence type="predicted"/>
<dbReference type="InterPro" id="IPR050109">
    <property type="entry name" value="HTH-type_TetR-like_transc_reg"/>
</dbReference>
<evidence type="ECO:0000313" key="7">
    <source>
        <dbReference type="Proteomes" id="UP000639051"/>
    </source>
</evidence>
<feature type="domain" description="HTH tetR-type" evidence="5">
    <location>
        <begin position="20"/>
        <end position="80"/>
    </location>
</feature>
<evidence type="ECO:0000313" key="6">
    <source>
        <dbReference type="EMBL" id="MBL0706223.1"/>
    </source>
</evidence>
<keyword evidence="1" id="KW-0805">Transcription regulation</keyword>
<feature type="DNA-binding region" description="H-T-H motif" evidence="4">
    <location>
        <begin position="43"/>
        <end position="62"/>
    </location>
</feature>
<organism evidence="6 7">
    <name type="scientific">Sinomonas cellulolyticus</name>
    <dbReference type="NCBI Taxonomy" id="2801916"/>
    <lineage>
        <taxon>Bacteria</taxon>
        <taxon>Bacillati</taxon>
        <taxon>Actinomycetota</taxon>
        <taxon>Actinomycetes</taxon>
        <taxon>Micrococcales</taxon>
        <taxon>Micrococcaceae</taxon>
        <taxon>Sinomonas</taxon>
    </lineage>
</organism>
<dbReference type="PRINTS" id="PR00455">
    <property type="entry name" value="HTHTETR"/>
</dbReference>
<sequence length="210" mass="22751">MSRTVKKRPYASPTREAKAAATRARILDAAADLFLRDGYHRSSTAAIARAAHTSEASVFAAFGSKAELLVAVVTSRVVQHPDFPLGQSPTWKAFAGRPDAEPAVQEFARVVRRAHERSWRLLAVAAAAGHDDPTVASAVAGGAMRRHADCAWLVREAFGVPASEALEATDAVWTLISVENYRHLVVERGWAPQRYESWLAAMLRAALPNA</sequence>
<name>A0ABS1K3Z9_9MICC</name>
<dbReference type="SUPFAM" id="SSF46689">
    <property type="entry name" value="Homeodomain-like"/>
    <property type="match status" value="1"/>
</dbReference>
<keyword evidence="7" id="KW-1185">Reference proteome</keyword>
<reference evidence="6 7" key="1">
    <citation type="submission" date="2021-01" db="EMBL/GenBank/DDBJ databases">
        <title>Genome public.</title>
        <authorList>
            <person name="Liu C."/>
            <person name="Sun Q."/>
        </authorList>
    </citation>
    <scope>NUCLEOTIDE SEQUENCE [LARGE SCALE GENOMIC DNA]</scope>
    <source>
        <strain evidence="6 7">JC656</strain>
    </source>
</reference>
<comment type="caution">
    <text evidence="6">The sequence shown here is derived from an EMBL/GenBank/DDBJ whole genome shotgun (WGS) entry which is preliminary data.</text>
</comment>
<dbReference type="Pfam" id="PF00440">
    <property type="entry name" value="TetR_N"/>
    <property type="match status" value="1"/>
</dbReference>
<keyword evidence="3" id="KW-0804">Transcription</keyword>
<evidence type="ECO:0000256" key="3">
    <source>
        <dbReference type="ARBA" id="ARBA00023163"/>
    </source>
</evidence>
<accession>A0ABS1K3Z9</accession>
<dbReference type="PANTHER" id="PTHR30055">
    <property type="entry name" value="HTH-TYPE TRANSCRIPTIONAL REGULATOR RUTR"/>
    <property type="match status" value="1"/>
</dbReference>
<dbReference type="PANTHER" id="PTHR30055:SF234">
    <property type="entry name" value="HTH-TYPE TRANSCRIPTIONAL REGULATOR BETI"/>
    <property type="match status" value="1"/>
</dbReference>
<evidence type="ECO:0000256" key="1">
    <source>
        <dbReference type="ARBA" id="ARBA00023015"/>
    </source>
</evidence>
<dbReference type="RefSeq" id="WP_189694546.1">
    <property type="nucleotide sequence ID" value="NZ_BNCM01000011.1"/>
</dbReference>
<dbReference type="EMBL" id="JAERRC010000028">
    <property type="protein sequence ID" value="MBL0706223.1"/>
    <property type="molecule type" value="Genomic_DNA"/>
</dbReference>
<dbReference type="InterPro" id="IPR001647">
    <property type="entry name" value="HTH_TetR"/>
</dbReference>
<evidence type="ECO:0000256" key="4">
    <source>
        <dbReference type="PROSITE-ProRule" id="PRU00335"/>
    </source>
</evidence>
<evidence type="ECO:0000256" key="2">
    <source>
        <dbReference type="ARBA" id="ARBA00023125"/>
    </source>
</evidence>
<gene>
    <name evidence="6" type="ORF">JJE72_11990</name>
</gene>
<dbReference type="Proteomes" id="UP000639051">
    <property type="component" value="Unassembled WGS sequence"/>
</dbReference>
<protein>
    <submittedName>
        <fullName evidence="6">TetR/AcrR family transcriptional regulator</fullName>
    </submittedName>
</protein>
<keyword evidence="2 4" id="KW-0238">DNA-binding</keyword>
<evidence type="ECO:0000259" key="5">
    <source>
        <dbReference type="PROSITE" id="PS50977"/>
    </source>
</evidence>
<dbReference type="PROSITE" id="PS50977">
    <property type="entry name" value="HTH_TETR_2"/>
    <property type="match status" value="1"/>
</dbReference>
<dbReference type="InterPro" id="IPR009057">
    <property type="entry name" value="Homeodomain-like_sf"/>
</dbReference>
<dbReference type="Gene3D" id="1.10.357.10">
    <property type="entry name" value="Tetracycline Repressor, domain 2"/>
    <property type="match status" value="1"/>
</dbReference>